<protein>
    <submittedName>
        <fullName evidence="4">Putative metabolite transport protein</fullName>
    </submittedName>
</protein>
<dbReference type="AlphaFoldDB" id="A0A379TJ02"/>
<name>A0A379TJ02_SALER</name>
<evidence type="ECO:0000256" key="2">
    <source>
        <dbReference type="ARBA" id="ARBA00022519"/>
    </source>
</evidence>
<evidence type="ECO:0000256" key="3">
    <source>
        <dbReference type="SAM" id="Phobius"/>
    </source>
</evidence>
<reference evidence="4 5" key="1">
    <citation type="submission" date="2018-06" db="EMBL/GenBank/DDBJ databases">
        <authorList>
            <consortium name="Pathogen Informatics"/>
            <person name="Doyle S."/>
        </authorList>
    </citation>
    <scope>NUCLEOTIDE SEQUENCE [LARGE SCALE GENOMIC DNA]</scope>
    <source>
        <strain evidence="4 5">NCTC8297</strain>
    </source>
</reference>
<dbReference type="SUPFAM" id="SSF103473">
    <property type="entry name" value="MFS general substrate transporter"/>
    <property type="match status" value="1"/>
</dbReference>
<evidence type="ECO:0000313" key="5">
    <source>
        <dbReference type="Proteomes" id="UP000254741"/>
    </source>
</evidence>
<evidence type="ECO:0000313" key="4">
    <source>
        <dbReference type="EMBL" id="SUG49545.1"/>
    </source>
</evidence>
<comment type="subcellular location">
    <subcellularLocation>
        <location evidence="1">Cell inner membrane</location>
        <topology evidence="1">Multi-pass membrane protein</topology>
    </subcellularLocation>
</comment>
<sequence length="87" mass="9404">MNSSLRTFALRPWGVIMSLSRIGTIVSTWALPIFITRYGINNVMLIGALISLVGLGVSVMFAPETRGLTLTQTGNMTLRGTPSDNPH</sequence>
<organism evidence="4 5">
    <name type="scientific">Salmonella enterica subsp. arizonae</name>
    <dbReference type="NCBI Taxonomy" id="59203"/>
    <lineage>
        <taxon>Bacteria</taxon>
        <taxon>Pseudomonadati</taxon>
        <taxon>Pseudomonadota</taxon>
        <taxon>Gammaproteobacteria</taxon>
        <taxon>Enterobacterales</taxon>
        <taxon>Enterobacteriaceae</taxon>
        <taxon>Salmonella</taxon>
    </lineage>
</organism>
<keyword evidence="3" id="KW-0472">Membrane</keyword>
<feature type="transmembrane region" description="Helical" evidence="3">
    <location>
        <begin position="12"/>
        <end position="31"/>
    </location>
</feature>
<dbReference type="InterPro" id="IPR036259">
    <property type="entry name" value="MFS_trans_sf"/>
</dbReference>
<dbReference type="Proteomes" id="UP000254741">
    <property type="component" value="Unassembled WGS sequence"/>
</dbReference>
<dbReference type="InterPro" id="IPR004740">
    <property type="entry name" value="Nuc_H_symport"/>
</dbReference>
<dbReference type="Pfam" id="PF03825">
    <property type="entry name" value="Nuc_H_symport"/>
    <property type="match status" value="1"/>
</dbReference>
<evidence type="ECO:0000256" key="1">
    <source>
        <dbReference type="ARBA" id="ARBA00004429"/>
    </source>
</evidence>
<feature type="transmembrane region" description="Helical" evidence="3">
    <location>
        <begin position="43"/>
        <end position="62"/>
    </location>
</feature>
<keyword evidence="3" id="KW-0812">Transmembrane</keyword>
<dbReference type="EMBL" id="UGXG01000002">
    <property type="protein sequence ID" value="SUG49545.1"/>
    <property type="molecule type" value="Genomic_DNA"/>
</dbReference>
<dbReference type="GO" id="GO:0005337">
    <property type="term" value="F:nucleoside transmembrane transporter activity"/>
    <property type="evidence" value="ECO:0007669"/>
    <property type="project" value="InterPro"/>
</dbReference>
<keyword evidence="2" id="KW-1003">Cell membrane</keyword>
<dbReference type="Gene3D" id="1.20.1250.20">
    <property type="entry name" value="MFS general substrate transporter like domains"/>
    <property type="match status" value="1"/>
</dbReference>
<accession>A0A379TJ02</accession>
<keyword evidence="2" id="KW-0997">Cell inner membrane</keyword>
<keyword evidence="3" id="KW-1133">Transmembrane helix</keyword>
<proteinExistence type="predicted"/>
<dbReference type="GO" id="GO:0005886">
    <property type="term" value="C:plasma membrane"/>
    <property type="evidence" value="ECO:0007669"/>
    <property type="project" value="UniProtKB-SubCell"/>
</dbReference>
<gene>
    <name evidence="4" type="ORF">NCTC8297_04888</name>
</gene>